<dbReference type="AlphaFoldDB" id="A0A3Q1CJ08"/>
<dbReference type="SUPFAM" id="SSF64593">
    <property type="entry name" value="Intermediate filament protein, coiled coil region"/>
    <property type="match status" value="2"/>
</dbReference>
<dbReference type="GeneTree" id="ENSGT00950000182969"/>
<dbReference type="Pfam" id="PF00038">
    <property type="entry name" value="Filament"/>
    <property type="match status" value="1"/>
</dbReference>
<evidence type="ECO:0000256" key="5">
    <source>
        <dbReference type="SAM" id="MobiDB-lite"/>
    </source>
</evidence>
<reference evidence="7" key="2">
    <citation type="submission" date="2025-08" db="UniProtKB">
        <authorList>
            <consortium name="Ensembl"/>
        </authorList>
    </citation>
    <scope>IDENTIFICATION</scope>
</reference>
<evidence type="ECO:0000313" key="7">
    <source>
        <dbReference type="Ensembl" id="ENSAOCP00000025539.2"/>
    </source>
</evidence>
<feature type="domain" description="IF rod" evidence="6">
    <location>
        <begin position="74"/>
        <end position="385"/>
    </location>
</feature>
<keyword evidence="8" id="KW-1185">Reference proteome</keyword>
<keyword evidence="2" id="KW-0403">Intermediate filament</keyword>
<reference evidence="7" key="3">
    <citation type="submission" date="2025-09" db="UniProtKB">
        <authorList>
            <consortium name="Ensembl"/>
        </authorList>
    </citation>
    <scope>IDENTIFICATION</scope>
</reference>
<dbReference type="GO" id="GO:0005198">
    <property type="term" value="F:structural molecule activity"/>
    <property type="evidence" value="ECO:0007669"/>
    <property type="project" value="InterPro"/>
</dbReference>
<evidence type="ECO:0000259" key="6">
    <source>
        <dbReference type="PROSITE" id="PS51842"/>
    </source>
</evidence>
<dbReference type="PRINTS" id="PR01248">
    <property type="entry name" value="TYPE1KERATIN"/>
</dbReference>
<keyword evidence="1" id="KW-0416">Keratin</keyword>
<dbReference type="FunFam" id="1.20.5.170:FF:000002">
    <property type="entry name" value="Type I keratin KA11"/>
    <property type="match status" value="1"/>
</dbReference>
<dbReference type="PANTHER" id="PTHR23239">
    <property type="entry name" value="INTERMEDIATE FILAMENT"/>
    <property type="match status" value="1"/>
</dbReference>
<organism evidence="7 8">
    <name type="scientific">Amphiprion ocellaris</name>
    <name type="common">Clown anemonefish</name>
    <dbReference type="NCBI Taxonomy" id="80972"/>
    <lineage>
        <taxon>Eukaryota</taxon>
        <taxon>Metazoa</taxon>
        <taxon>Chordata</taxon>
        <taxon>Craniata</taxon>
        <taxon>Vertebrata</taxon>
        <taxon>Euteleostomi</taxon>
        <taxon>Actinopterygii</taxon>
        <taxon>Neopterygii</taxon>
        <taxon>Teleostei</taxon>
        <taxon>Neoteleostei</taxon>
        <taxon>Acanthomorphata</taxon>
        <taxon>Ovalentaria</taxon>
        <taxon>Pomacentridae</taxon>
        <taxon>Amphiprion</taxon>
    </lineage>
</organism>
<evidence type="ECO:0000256" key="2">
    <source>
        <dbReference type="ARBA" id="ARBA00022754"/>
    </source>
</evidence>
<dbReference type="SMART" id="SM01391">
    <property type="entry name" value="Filament"/>
    <property type="match status" value="1"/>
</dbReference>
<dbReference type="InterPro" id="IPR002957">
    <property type="entry name" value="Keratin_I"/>
</dbReference>
<feature type="coiled-coil region" evidence="4">
    <location>
        <begin position="78"/>
        <end position="112"/>
    </location>
</feature>
<dbReference type="PROSITE" id="PS51842">
    <property type="entry name" value="IF_ROD_2"/>
    <property type="match status" value="1"/>
</dbReference>
<dbReference type="FunFam" id="1.20.5.1160:FF:000002">
    <property type="entry name" value="Type I keratin 10"/>
    <property type="match status" value="1"/>
</dbReference>
<keyword evidence="3 4" id="KW-0175">Coiled coil</keyword>
<evidence type="ECO:0000256" key="4">
    <source>
        <dbReference type="SAM" id="Coils"/>
    </source>
</evidence>
<proteinExistence type="predicted"/>
<dbReference type="Gene3D" id="1.20.5.170">
    <property type="match status" value="1"/>
</dbReference>
<name>A0A3Q1CJ08_AMPOC</name>
<sequence length="427" mass="46858">MISSSFRMSSSGGSMIGSGSRMSMRAGSVCGGAGGSGVRISSARVSGLGSSISGGFAGGFGGGVSGGYSLIGNEKFTMQNLNDRLAVYLVKVRSLEKANAELELKIRQYLESKVGPTARDYSAFFVTIGDLTAKIQAAVKANGFIHLNIDNARLAAEDFKTKFENELFMRQSVEADIAGLRRVLDELTLARADLELQIEGLKEELIFLKKNHEEELLAIRSQMGGQVNVEVDAAPQQDLTKIMAEIREHYEAVAAKNQRELETWFQTKTETLNKEVVTQTVTLQTSRTEVTEIKRTLQSLEIELQSLMGMKASLEGTLTETRNRYAMQLSGYQMQVTCLEEQLVQLKADLERQGHEYKMLLDIKTRLEMEIAEYRRLLDGESNRSTSSSSTSSTSTRRVTTTVEQVIDGKMVTSSSSASSSSLRLTA</sequence>
<reference evidence="7 8" key="1">
    <citation type="submission" date="2022-01" db="EMBL/GenBank/DDBJ databases">
        <title>A chromosome-scale genome assembly of the false clownfish, Amphiprion ocellaris.</title>
        <authorList>
            <person name="Ryu T."/>
        </authorList>
    </citation>
    <scope>NUCLEOTIDE SEQUENCE [LARGE SCALE GENOMIC DNA]</scope>
</reference>
<feature type="region of interest" description="Disordered" evidence="5">
    <location>
        <begin position="380"/>
        <end position="401"/>
    </location>
</feature>
<accession>A0A3Q1CJ08</accession>
<feature type="coiled-coil region" evidence="4">
    <location>
        <begin position="170"/>
        <end position="218"/>
    </location>
</feature>
<dbReference type="GO" id="GO:0005882">
    <property type="term" value="C:intermediate filament"/>
    <property type="evidence" value="ECO:0007669"/>
    <property type="project" value="UniProtKB-KW"/>
</dbReference>
<dbReference type="Gene3D" id="1.20.5.500">
    <property type="entry name" value="Single helix bin"/>
    <property type="match status" value="1"/>
</dbReference>
<protein>
    <recommendedName>
        <fullName evidence="6">IF rod domain-containing protein</fullName>
    </recommendedName>
</protein>
<dbReference type="Ensembl" id="ENSAOCT00000015718.2">
    <property type="protein sequence ID" value="ENSAOCP00000025539.2"/>
    <property type="gene ID" value="ENSAOCG00000030480.1"/>
</dbReference>
<feature type="compositionally biased region" description="Low complexity" evidence="5">
    <location>
        <begin position="384"/>
        <end position="401"/>
    </location>
</feature>
<evidence type="ECO:0000256" key="1">
    <source>
        <dbReference type="ARBA" id="ARBA00022744"/>
    </source>
</evidence>
<dbReference type="FunFam" id="1.20.5.500:FF:000001">
    <property type="entry name" value="Type II keratin 23"/>
    <property type="match status" value="1"/>
</dbReference>
<dbReference type="PANTHER" id="PTHR23239:SF367">
    <property type="entry name" value="KERATIN 15-RELATED"/>
    <property type="match status" value="1"/>
</dbReference>
<evidence type="ECO:0000313" key="8">
    <source>
        <dbReference type="Proteomes" id="UP001501940"/>
    </source>
</evidence>
<dbReference type="InterPro" id="IPR039008">
    <property type="entry name" value="IF_rod_dom"/>
</dbReference>
<dbReference type="Gene3D" id="1.20.5.1160">
    <property type="entry name" value="Vasodilator-stimulated phosphoprotein"/>
    <property type="match status" value="1"/>
</dbReference>
<evidence type="ECO:0000256" key="3">
    <source>
        <dbReference type="ARBA" id="ARBA00023054"/>
    </source>
</evidence>
<dbReference type="Proteomes" id="UP001501940">
    <property type="component" value="Chromosome 19"/>
</dbReference>